<evidence type="ECO:0000256" key="1">
    <source>
        <dbReference type="ARBA" id="ARBA00023125"/>
    </source>
</evidence>
<gene>
    <name evidence="5" type="ORF">CANVERA_P0142</name>
</gene>
<proteinExistence type="predicted"/>
<evidence type="ECO:0000256" key="3">
    <source>
        <dbReference type="SAM" id="MobiDB-lite"/>
    </source>
</evidence>
<dbReference type="GO" id="GO:0003677">
    <property type="term" value="F:DNA binding"/>
    <property type="evidence" value="ECO:0007669"/>
    <property type="project" value="UniProtKB-UniRule"/>
</dbReference>
<keyword evidence="2" id="KW-0539">Nucleus</keyword>
<evidence type="ECO:0000256" key="2">
    <source>
        <dbReference type="PROSITE-ProRule" id="PRU00267"/>
    </source>
</evidence>
<feature type="DNA-binding region" description="HMG box" evidence="2">
    <location>
        <begin position="93"/>
        <end position="166"/>
    </location>
</feature>
<dbReference type="InterPro" id="IPR036910">
    <property type="entry name" value="HMG_box_dom_sf"/>
</dbReference>
<name>A0A9W4XEH5_9ASCO</name>
<feature type="region of interest" description="Disordered" evidence="3">
    <location>
        <begin position="176"/>
        <end position="235"/>
    </location>
</feature>
<keyword evidence="1 2" id="KW-0238">DNA-binding</keyword>
<feature type="compositionally biased region" description="Polar residues" evidence="3">
    <location>
        <begin position="121"/>
        <end position="132"/>
    </location>
</feature>
<accession>A0A9W4XEH5</accession>
<feature type="compositionally biased region" description="Basic residues" evidence="3">
    <location>
        <begin position="222"/>
        <end position="235"/>
    </location>
</feature>
<sequence>MSDQEAERLVVKDAFVASLVELSKVAVKTAEKAIDFANAFGGSQQVDVSSIKSVKLALDNILSSGVKRERDASDAVDSISKKKKKVERDPNAPKKPLTMFFAFSYDLRKKIGEERKRKGESSLSAIETNQTIKEAWDSLPDSERSKWKKKYDDEMIIYREEAKKYEDSLKNGTEYHATLAHVQSPPIHAPKVEEVEVDESEDESDEEEEVPAPPPPAPEEKKKKKKDKKDKKKKS</sequence>
<comment type="caution">
    <text evidence="5">The sequence shown here is derived from an EMBL/GenBank/DDBJ whole genome shotgun (WGS) entry which is preliminary data.</text>
</comment>
<dbReference type="Proteomes" id="UP001152885">
    <property type="component" value="Unassembled WGS sequence"/>
</dbReference>
<dbReference type="GO" id="GO:0005634">
    <property type="term" value="C:nucleus"/>
    <property type="evidence" value="ECO:0007669"/>
    <property type="project" value="UniProtKB-UniRule"/>
</dbReference>
<dbReference type="AlphaFoldDB" id="A0A9W4XEH5"/>
<dbReference type="EMBL" id="CANTUO010000001">
    <property type="protein sequence ID" value="CAI5755625.1"/>
    <property type="molecule type" value="Genomic_DNA"/>
</dbReference>
<protein>
    <recommendedName>
        <fullName evidence="4">HMG box domain-containing protein</fullName>
    </recommendedName>
</protein>
<evidence type="ECO:0000313" key="6">
    <source>
        <dbReference type="Proteomes" id="UP001152885"/>
    </source>
</evidence>
<feature type="region of interest" description="Disordered" evidence="3">
    <location>
        <begin position="114"/>
        <end position="146"/>
    </location>
</feature>
<dbReference type="InterPro" id="IPR050342">
    <property type="entry name" value="HMGB"/>
</dbReference>
<feature type="compositionally biased region" description="Acidic residues" evidence="3">
    <location>
        <begin position="195"/>
        <end position="210"/>
    </location>
</feature>
<dbReference type="InterPro" id="IPR009071">
    <property type="entry name" value="HMG_box_dom"/>
</dbReference>
<keyword evidence="6" id="KW-1185">Reference proteome</keyword>
<dbReference type="SUPFAM" id="SSF47095">
    <property type="entry name" value="HMG-box"/>
    <property type="match status" value="1"/>
</dbReference>
<dbReference type="Gene3D" id="1.10.30.10">
    <property type="entry name" value="High mobility group box domain"/>
    <property type="match status" value="1"/>
</dbReference>
<dbReference type="PANTHER" id="PTHR48112:SF22">
    <property type="entry name" value="MITOCHONDRIAL TRANSCRIPTION FACTOR A, ISOFORM B"/>
    <property type="match status" value="1"/>
</dbReference>
<dbReference type="PANTHER" id="PTHR48112">
    <property type="entry name" value="HIGH MOBILITY GROUP PROTEIN DSP1"/>
    <property type="match status" value="1"/>
</dbReference>
<organism evidence="5 6">
    <name type="scientific">Candida verbasci</name>
    <dbReference type="NCBI Taxonomy" id="1227364"/>
    <lineage>
        <taxon>Eukaryota</taxon>
        <taxon>Fungi</taxon>
        <taxon>Dikarya</taxon>
        <taxon>Ascomycota</taxon>
        <taxon>Saccharomycotina</taxon>
        <taxon>Pichiomycetes</taxon>
        <taxon>Debaryomycetaceae</taxon>
        <taxon>Candida/Lodderomyces clade</taxon>
        <taxon>Candida</taxon>
    </lineage>
</organism>
<dbReference type="Pfam" id="PF00505">
    <property type="entry name" value="HMG_box"/>
    <property type="match status" value="1"/>
</dbReference>
<evidence type="ECO:0000313" key="5">
    <source>
        <dbReference type="EMBL" id="CAI5755625.1"/>
    </source>
</evidence>
<evidence type="ECO:0000259" key="4">
    <source>
        <dbReference type="PROSITE" id="PS50118"/>
    </source>
</evidence>
<dbReference type="PROSITE" id="PS50118">
    <property type="entry name" value="HMG_BOX_2"/>
    <property type="match status" value="1"/>
</dbReference>
<reference evidence="5" key="1">
    <citation type="submission" date="2022-12" db="EMBL/GenBank/DDBJ databases">
        <authorList>
            <person name="Brejova B."/>
        </authorList>
    </citation>
    <scope>NUCLEOTIDE SEQUENCE</scope>
</reference>
<feature type="region of interest" description="Disordered" evidence="3">
    <location>
        <begin position="66"/>
        <end position="95"/>
    </location>
</feature>
<dbReference type="OrthoDB" id="5550281at2759"/>
<feature type="domain" description="HMG box" evidence="4">
    <location>
        <begin position="93"/>
        <end position="166"/>
    </location>
</feature>